<dbReference type="GO" id="GO:0106300">
    <property type="term" value="P:protein-DNA covalent cross-linking repair"/>
    <property type="evidence" value="ECO:0007669"/>
    <property type="project" value="InterPro"/>
</dbReference>
<dbReference type="Gene3D" id="3.90.1680.10">
    <property type="entry name" value="SOS response associated peptidase-like"/>
    <property type="match status" value="1"/>
</dbReference>
<reference evidence="9 10" key="1">
    <citation type="submission" date="2019-07" db="EMBL/GenBank/DDBJ databases">
        <title>Seonamhaeicola sp. W255 draft genome.</title>
        <authorList>
            <person name="Zhang X.-Y."/>
            <person name="Zhang R."/>
            <person name="Zhong Y.-L."/>
            <person name="Du Z.-J."/>
        </authorList>
    </citation>
    <scope>NUCLEOTIDE SEQUENCE [LARGE SCALE GENOMIC DNA]</scope>
    <source>
        <strain evidence="9 10">W255</strain>
    </source>
</reference>
<evidence type="ECO:0000313" key="10">
    <source>
        <dbReference type="Proteomes" id="UP000295814"/>
    </source>
</evidence>
<proteinExistence type="inferred from homology"/>
<dbReference type="PANTHER" id="PTHR13604:SF0">
    <property type="entry name" value="ABASIC SITE PROCESSING PROTEIN HMCES"/>
    <property type="match status" value="1"/>
</dbReference>
<name>A0A562YIX0_9FLAO</name>
<evidence type="ECO:0000256" key="4">
    <source>
        <dbReference type="ARBA" id="ARBA00022801"/>
    </source>
</evidence>
<evidence type="ECO:0000256" key="8">
    <source>
        <dbReference type="RuleBase" id="RU364100"/>
    </source>
</evidence>
<dbReference type="Pfam" id="PF02586">
    <property type="entry name" value="SRAP"/>
    <property type="match status" value="1"/>
</dbReference>
<keyword evidence="3" id="KW-0227">DNA damage</keyword>
<keyword evidence="5" id="KW-0190">Covalent protein-DNA linkage</keyword>
<accession>A0A562YIX0</accession>
<protein>
    <recommendedName>
        <fullName evidence="8">Abasic site processing protein</fullName>
        <ecNumber evidence="8">3.4.-.-</ecNumber>
    </recommendedName>
</protein>
<evidence type="ECO:0000256" key="2">
    <source>
        <dbReference type="ARBA" id="ARBA00022670"/>
    </source>
</evidence>
<organism evidence="9 10">
    <name type="scientific">Seonamhaeicola sediminis</name>
    <dbReference type="NCBI Taxonomy" id="2528206"/>
    <lineage>
        <taxon>Bacteria</taxon>
        <taxon>Pseudomonadati</taxon>
        <taxon>Bacteroidota</taxon>
        <taxon>Flavobacteriia</taxon>
        <taxon>Flavobacteriales</taxon>
        <taxon>Flavobacteriaceae</taxon>
    </lineage>
</organism>
<dbReference type="Proteomes" id="UP000295814">
    <property type="component" value="Unassembled WGS sequence"/>
</dbReference>
<keyword evidence="6" id="KW-0238">DNA-binding</keyword>
<dbReference type="EC" id="3.4.-.-" evidence="8"/>
<dbReference type="AlphaFoldDB" id="A0A562YIX0"/>
<dbReference type="RefSeq" id="WP_133354286.1">
    <property type="nucleotide sequence ID" value="NZ_SMZJ02000001.1"/>
</dbReference>
<keyword evidence="10" id="KW-1185">Reference proteome</keyword>
<evidence type="ECO:0000256" key="5">
    <source>
        <dbReference type="ARBA" id="ARBA00023124"/>
    </source>
</evidence>
<dbReference type="OrthoDB" id="9782620at2"/>
<dbReference type="GO" id="GO:0003697">
    <property type="term" value="F:single-stranded DNA binding"/>
    <property type="evidence" value="ECO:0007669"/>
    <property type="project" value="InterPro"/>
</dbReference>
<evidence type="ECO:0000256" key="6">
    <source>
        <dbReference type="ARBA" id="ARBA00023125"/>
    </source>
</evidence>
<keyword evidence="2 8" id="KW-0645">Protease</keyword>
<dbReference type="GO" id="GO:0016829">
    <property type="term" value="F:lyase activity"/>
    <property type="evidence" value="ECO:0007669"/>
    <property type="project" value="UniProtKB-KW"/>
</dbReference>
<dbReference type="GO" id="GO:0008233">
    <property type="term" value="F:peptidase activity"/>
    <property type="evidence" value="ECO:0007669"/>
    <property type="project" value="UniProtKB-KW"/>
</dbReference>
<evidence type="ECO:0000256" key="3">
    <source>
        <dbReference type="ARBA" id="ARBA00022763"/>
    </source>
</evidence>
<dbReference type="EMBL" id="SMZJ02000001">
    <property type="protein sequence ID" value="TWO34718.1"/>
    <property type="molecule type" value="Genomic_DNA"/>
</dbReference>
<comment type="caution">
    <text evidence="9">The sequence shown here is derived from an EMBL/GenBank/DDBJ whole genome shotgun (WGS) entry which is preliminary data.</text>
</comment>
<evidence type="ECO:0000256" key="1">
    <source>
        <dbReference type="ARBA" id="ARBA00008136"/>
    </source>
</evidence>
<comment type="similarity">
    <text evidence="1 8">Belongs to the SOS response-associated peptidase family.</text>
</comment>
<evidence type="ECO:0000256" key="7">
    <source>
        <dbReference type="ARBA" id="ARBA00023239"/>
    </source>
</evidence>
<dbReference type="PANTHER" id="PTHR13604">
    <property type="entry name" value="DC12-RELATED"/>
    <property type="match status" value="1"/>
</dbReference>
<dbReference type="SUPFAM" id="SSF143081">
    <property type="entry name" value="BB1717-like"/>
    <property type="match status" value="1"/>
</dbReference>
<gene>
    <name evidence="9" type="ORF">E1J38_002340</name>
</gene>
<dbReference type="InterPro" id="IPR003738">
    <property type="entry name" value="SRAP"/>
</dbReference>
<dbReference type="InterPro" id="IPR036590">
    <property type="entry name" value="SRAP-like"/>
</dbReference>
<keyword evidence="4 8" id="KW-0378">Hydrolase</keyword>
<sequence>MCYHTSQKKQNRETIKNDFGVNVIDSDYIPTYYHVNGFQRPQMMVITEQEPEKIQLATWSIAPPNSEDIMGYWKKTGGGCVNTRIESLFEARTPYWKKDAILGNKCVFIVDGMFKVYTASNKNKIPMLVRRPNDELFGVLGYYTEQGGILTASMLTTDSDDFIGQFHKRMTFAFEPQDVEYFFQLNSEEDFKNEIQVHQTRGFEYYSVSHDVINSHKESNRPDIISKVDYPELNTLF</sequence>
<keyword evidence="7" id="KW-0456">Lyase</keyword>
<dbReference type="GO" id="GO:0006508">
    <property type="term" value="P:proteolysis"/>
    <property type="evidence" value="ECO:0007669"/>
    <property type="project" value="UniProtKB-KW"/>
</dbReference>
<evidence type="ECO:0000313" key="9">
    <source>
        <dbReference type="EMBL" id="TWO34718.1"/>
    </source>
</evidence>